<sequence>MMHVPQSRHECRNLLLAMLPDEDYERLVPDLEYMRTPLHFKLFERNGPIHHAYFPLCGEHSILSTMSNGASVEVGTVGYEGFSTVDLLTGNDIAITTTVCQIPGEALRMETGRFLALTNEDTPLRRICLRYLQAYLAQVSQAVACNALHSVEHRFARWILMSHDRMHRAPFQLTHEYLASMLGVHRPSVTLVAGRFQERGLIEYKRGVITVLDRQGLEHATCECYDLVRKQFQRLLGQSMM</sequence>
<comment type="caution">
    <text evidence="5">The sequence shown here is derived from an EMBL/GenBank/DDBJ whole genome shotgun (WGS) entry which is preliminary data.</text>
</comment>
<proteinExistence type="predicted"/>
<dbReference type="InterPro" id="IPR012318">
    <property type="entry name" value="HTH_CRP"/>
</dbReference>
<accession>A0ABU6J2Z2</accession>
<evidence type="ECO:0000256" key="3">
    <source>
        <dbReference type="ARBA" id="ARBA00023163"/>
    </source>
</evidence>
<dbReference type="PANTHER" id="PTHR24567">
    <property type="entry name" value="CRP FAMILY TRANSCRIPTIONAL REGULATORY PROTEIN"/>
    <property type="match status" value="1"/>
</dbReference>
<keyword evidence="2" id="KW-0238">DNA-binding</keyword>
<dbReference type="SUPFAM" id="SSF46785">
    <property type="entry name" value="Winged helix' DNA-binding domain"/>
    <property type="match status" value="1"/>
</dbReference>
<dbReference type="Pfam" id="PF13545">
    <property type="entry name" value="HTH_Crp_2"/>
    <property type="match status" value="1"/>
</dbReference>
<protein>
    <submittedName>
        <fullName evidence="5">Crp/Fnr family transcriptional regulator</fullName>
    </submittedName>
</protein>
<dbReference type="InterPro" id="IPR050397">
    <property type="entry name" value="Env_Response_Regulators"/>
</dbReference>
<dbReference type="EMBL" id="JAWIIV010000001">
    <property type="protein sequence ID" value="MEC4717760.1"/>
    <property type="molecule type" value="Genomic_DNA"/>
</dbReference>
<dbReference type="InterPro" id="IPR018490">
    <property type="entry name" value="cNMP-bd_dom_sf"/>
</dbReference>
<dbReference type="SMART" id="SM00419">
    <property type="entry name" value="HTH_CRP"/>
    <property type="match status" value="1"/>
</dbReference>
<dbReference type="Proteomes" id="UP001352263">
    <property type="component" value="Unassembled WGS sequence"/>
</dbReference>
<keyword evidence="6" id="KW-1185">Reference proteome</keyword>
<feature type="domain" description="HTH crp-type" evidence="4">
    <location>
        <begin position="149"/>
        <end position="215"/>
    </location>
</feature>
<keyword evidence="1" id="KW-0805">Transcription regulation</keyword>
<dbReference type="SUPFAM" id="SSF51206">
    <property type="entry name" value="cAMP-binding domain-like"/>
    <property type="match status" value="1"/>
</dbReference>
<evidence type="ECO:0000256" key="1">
    <source>
        <dbReference type="ARBA" id="ARBA00023015"/>
    </source>
</evidence>
<dbReference type="PROSITE" id="PS51063">
    <property type="entry name" value="HTH_CRP_2"/>
    <property type="match status" value="1"/>
</dbReference>
<dbReference type="Gene3D" id="2.60.120.10">
    <property type="entry name" value="Jelly Rolls"/>
    <property type="match status" value="1"/>
</dbReference>
<evidence type="ECO:0000256" key="2">
    <source>
        <dbReference type="ARBA" id="ARBA00023125"/>
    </source>
</evidence>
<gene>
    <name evidence="5" type="ORF">RY831_01230</name>
</gene>
<evidence type="ECO:0000259" key="4">
    <source>
        <dbReference type="PROSITE" id="PS51063"/>
    </source>
</evidence>
<keyword evidence="3" id="KW-0804">Transcription</keyword>
<evidence type="ECO:0000313" key="5">
    <source>
        <dbReference type="EMBL" id="MEC4717760.1"/>
    </source>
</evidence>
<dbReference type="RefSeq" id="WP_326504509.1">
    <property type="nucleotide sequence ID" value="NZ_JAWIIV010000001.1"/>
</dbReference>
<dbReference type="PANTHER" id="PTHR24567:SF74">
    <property type="entry name" value="HTH-TYPE TRANSCRIPTIONAL REGULATOR ARCR"/>
    <property type="match status" value="1"/>
</dbReference>
<organism evidence="5 6">
    <name type="scientific">Noviherbaspirillum album</name>
    <dbReference type="NCBI Taxonomy" id="3080276"/>
    <lineage>
        <taxon>Bacteria</taxon>
        <taxon>Pseudomonadati</taxon>
        <taxon>Pseudomonadota</taxon>
        <taxon>Betaproteobacteria</taxon>
        <taxon>Burkholderiales</taxon>
        <taxon>Oxalobacteraceae</taxon>
        <taxon>Noviherbaspirillum</taxon>
    </lineage>
</organism>
<name>A0ABU6J2Z2_9BURK</name>
<dbReference type="InterPro" id="IPR036390">
    <property type="entry name" value="WH_DNA-bd_sf"/>
</dbReference>
<evidence type="ECO:0000313" key="6">
    <source>
        <dbReference type="Proteomes" id="UP001352263"/>
    </source>
</evidence>
<dbReference type="InterPro" id="IPR014710">
    <property type="entry name" value="RmlC-like_jellyroll"/>
</dbReference>
<reference evidence="5 6" key="1">
    <citation type="submission" date="2023-10" db="EMBL/GenBank/DDBJ databases">
        <title>Noviherbaspirillum sp. CPCC 100848 genome assembly.</title>
        <authorList>
            <person name="Li X.Y."/>
            <person name="Fang X.M."/>
        </authorList>
    </citation>
    <scope>NUCLEOTIDE SEQUENCE [LARGE SCALE GENOMIC DNA]</scope>
    <source>
        <strain evidence="5 6">CPCC 100848</strain>
    </source>
</reference>